<organism evidence="2 3">
    <name type="scientific">Marasmius crinis-equi</name>
    <dbReference type="NCBI Taxonomy" id="585013"/>
    <lineage>
        <taxon>Eukaryota</taxon>
        <taxon>Fungi</taxon>
        <taxon>Dikarya</taxon>
        <taxon>Basidiomycota</taxon>
        <taxon>Agaricomycotina</taxon>
        <taxon>Agaricomycetes</taxon>
        <taxon>Agaricomycetidae</taxon>
        <taxon>Agaricales</taxon>
        <taxon>Marasmiineae</taxon>
        <taxon>Marasmiaceae</taxon>
        <taxon>Marasmius</taxon>
    </lineage>
</organism>
<name>A0ABR3EJI1_9AGAR</name>
<gene>
    <name evidence="2" type="ORF">V5O48_019065</name>
</gene>
<reference evidence="2 3" key="1">
    <citation type="submission" date="2024-02" db="EMBL/GenBank/DDBJ databases">
        <title>A draft genome for the cacao thread blight pathogen Marasmius crinis-equi.</title>
        <authorList>
            <person name="Cohen S.P."/>
            <person name="Baruah I.K."/>
            <person name="Amoako-Attah I."/>
            <person name="Bukari Y."/>
            <person name="Meinhardt L.W."/>
            <person name="Bailey B.A."/>
        </authorList>
    </citation>
    <scope>NUCLEOTIDE SEQUENCE [LARGE SCALE GENOMIC DNA]</scope>
    <source>
        <strain evidence="2 3">GH-76</strain>
    </source>
</reference>
<proteinExistence type="predicted"/>
<dbReference type="Proteomes" id="UP001465976">
    <property type="component" value="Unassembled WGS sequence"/>
</dbReference>
<evidence type="ECO:0000313" key="3">
    <source>
        <dbReference type="Proteomes" id="UP001465976"/>
    </source>
</evidence>
<evidence type="ECO:0000256" key="1">
    <source>
        <dbReference type="SAM" id="MobiDB-lite"/>
    </source>
</evidence>
<sequence>MTSMGAALEQPQAFNDATDSLSSPFEKHFEETPESNLAGDIAGPLYTTECSVPDEVQPPDGKPGNPRKVDLYMGPFWLRGAMKYLKIEGEEEYDLFLTEYNNAEILHRRSPGTFTHRPSCLQKWGSTKNTQQFNAESTPEMTRQFASSFPGEVWGWWFNMQPQGRVIRNGNAAVTPPGKKLQSLTLTPPAKREKLWKWGLKGWVSLLVALKWWYLSIAALEAGEQESARMDWKLAVQEMRATFTVLIGKDK</sequence>
<keyword evidence="3" id="KW-1185">Reference proteome</keyword>
<protein>
    <submittedName>
        <fullName evidence="2">Uncharacterized protein</fullName>
    </submittedName>
</protein>
<evidence type="ECO:0000313" key="2">
    <source>
        <dbReference type="EMBL" id="KAL0563013.1"/>
    </source>
</evidence>
<accession>A0ABR3EJI1</accession>
<comment type="caution">
    <text evidence="2">The sequence shown here is derived from an EMBL/GenBank/DDBJ whole genome shotgun (WGS) entry which is preliminary data.</text>
</comment>
<feature type="region of interest" description="Disordered" evidence="1">
    <location>
        <begin position="1"/>
        <end position="44"/>
    </location>
</feature>
<dbReference type="EMBL" id="JBAHYK010004065">
    <property type="protein sequence ID" value="KAL0563013.1"/>
    <property type="molecule type" value="Genomic_DNA"/>
</dbReference>
<feature type="compositionally biased region" description="Polar residues" evidence="1">
    <location>
        <begin position="12"/>
        <end position="23"/>
    </location>
</feature>